<dbReference type="OrthoDB" id="1937984at2759"/>
<keyword evidence="5" id="KW-0472">Membrane</keyword>
<name>A0A1Y2FM79_PROLT</name>
<dbReference type="GO" id="GO:0060090">
    <property type="term" value="F:molecular adaptor activity"/>
    <property type="evidence" value="ECO:0007669"/>
    <property type="project" value="TreeGrafter"/>
</dbReference>
<comment type="subcellular location">
    <subcellularLocation>
        <location evidence="6">Cytoplasm</location>
    </subcellularLocation>
    <subcellularLocation>
        <location evidence="6">Preautophagosomal structure membrane</location>
        <topology evidence="6">Peripheral membrane protein</topology>
    </subcellularLocation>
</comment>
<dbReference type="PANTHER" id="PTHR28005">
    <property type="entry name" value="AUTOPHAGY-RELATED PROTEIN 17"/>
    <property type="match status" value="1"/>
</dbReference>
<evidence type="ECO:0000259" key="8">
    <source>
        <dbReference type="Pfam" id="PF04108"/>
    </source>
</evidence>
<comment type="similarity">
    <text evidence="1 6">Belongs to the ATG17 family.</text>
</comment>
<keyword evidence="10" id="KW-1185">Reference proteome</keyword>
<organism evidence="9 10">
    <name type="scientific">Protomyces lactucae-debilis</name>
    <dbReference type="NCBI Taxonomy" id="2754530"/>
    <lineage>
        <taxon>Eukaryota</taxon>
        <taxon>Fungi</taxon>
        <taxon>Dikarya</taxon>
        <taxon>Ascomycota</taxon>
        <taxon>Taphrinomycotina</taxon>
        <taxon>Taphrinomycetes</taxon>
        <taxon>Taphrinales</taxon>
        <taxon>Protomycetaceae</taxon>
        <taxon>Protomyces</taxon>
    </lineage>
</organism>
<feature type="domain" description="Autophagy protein ATG17-like" evidence="8">
    <location>
        <begin position="12"/>
        <end position="407"/>
    </location>
</feature>
<dbReference type="RefSeq" id="XP_040726864.1">
    <property type="nucleotide sequence ID" value="XM_040866705.1"/>
</dbReference>
<dbReference type="InterPro" id="IPR045326">
    <property type="entry name" value="ATG17-like_dom"/>
</dbReference>
<evidence type="ECO:0000256" key="1">
    <source>
        <dbReference type="ARBA" id="ARBA00006259"/>
    </source>
</evidence>
<evidence type="ECO:0000313" key="9">
    <source>
        <dbReference type="EMBL" id="ORY85081.1"/>
    </source>
</evidence>
<sequence>MLSHFHAAKKALSRGTLSCHKADQLTKDTEANLQNAIHLQQHITHLREALHAQIHTLSLLAHTFRGEARAGQTLFDGTLRELDGLDGQLNTALAMLKRARLPRVLVQPSAQQLESVSSGSSLETGNSAITRSKTLFDFADDQGIEQLKGGLRQAVDDLQESQEQLASLYATFDGHVRALDKTLALLPTDPILLLPQISQSHRQGDALSLSATAETCRAQQAEHLVSLAELLLSLSQHYDHTQTLSTSSAALPQDARAELREVVEEDAVQLEDVLAEMDERVVDLEEDLTFVTNHVAALQQVTQQLEEAFSVFEALDIDTPVHTLDDIRATRTTREMTLDMRREQLLGLAEQFTQFSRSYDALLLEIDRRAQHDAAVDALMEQTQRQLEQLQQQEMAERAAFLSMHGASLPEDIWHGIRDSPAGWVMQREQDAQTTPVLSQSVLQAARSRHAQWSQSR</sequence>
<evidence type="ECO:0000256" key="2">
    <source>
        <dbReference type="ARBA" id="ARBA00013806"/>
    </source>
</evidence>
<accession>A0A1Y2FM79</accession>
<feature type="coiled-coil region" evidence="7">
    <location>
        <begin position="144"/>
        <end position="171"/>
    </location>
</feature>
<comment type="caution">
    <text evidence="9">The sequence shown here is derived from an EMBL/GenBank/DDBJ whole genome shotgun (WGS) entry which is preliminary data.</text>
</comment>
<dbReference type="AlphaFoldDB" id="A0A1Y2FM79"/>
<reference evidence="9 10" key="1">
    <citation type="submission" date="2016-07" db="EMBL/GenBank/DDBJ databases">
        <title>Pervasive Adenine N6-methylation of Active Genes in Fungi.</title>
        <authorList>
            <consortium name="DOE Joint Genome Institute"/>
            <person name="Mondo S.J."/>
            <person name="Dannebaum R.O."/>
            <person name="Kuo R.C."/>
            <person name="Labutti K."/>
            <person name="Haridas S."/>
            <person name="Kuo A."/>
            <person name="Salamov A."/>
            <person name="Ahrendt S.R."/>
            <person name="Lipzen A."/>
            <person name="Sullivan W."/>
            <person name="Andreopoulos W.B."/>
            <person name="Clum A."/>
            <person name="Lindquist E."/>
            <person name="Daum C."/>
            <person name="Ramamoorthy G.K."/>
            <person name="Gryganskyi A."/>
            <person name="Culley D."/>
            <person name="Magnuson J.K."/>
            <person name="James T.Y."/>
            <person name="O'Malley M.A."/>
            <person name="Stajich J.E."/>
            <person name="Spatafora J.W."/>
            <person name="Visel A."/>
            <person name="Grigoriev I.V."/>
        </authorList>
    </citation>
    <scope>NUCLEOTIDE SEQUENCE [LARGE SCALE GENOMIC DNA]</scope>
    <source>
        <strain evidence="9 10">12-1054</strain>
    </source>
</reference>
<dbReference type="GO" id="GO:1990316">
    <property type="term" value="C:Atg1/ULK1 kinase complex"/>
    <property type="evidence" value="ECO:0007669"/>
    <property type="project" value="TreeGrafter"/>
</dbReference>
<proteinExistence type="inferred from homology"/>
<dbReference type="PANTHER" id="PTHR28005:SF1">
    <property type="entry name" value="AUTOPHAGY-RELATED PROTEIN 17"/>
    <property type="match status" value="1"/>
</dbReference>
<evidence type="ECO:0000256" key="3">
    <source>
        <dbReference type="ARBA" id="ARBA00022490"/>
    </source>
</evidence>
<dbReference type="GO" id="GO:0000045">
    <property type="term" value="P:autophagosome assembly"/>
    <property type="evidence" value="ECO:0007669"/>
    <property type="project" value="TreeGrafter"/>
</dbReference>
<feature type="coiled-coil region" evidence="7">
    <location>
        <begin position="260"/>
        <end position="287"/>
    </location>
</feature>
<dbReference type="OMA" id="THVWRAN"/>
<dbReference type="GO" id="GO:0000422">
    <property type="term" value="P:autophagy of mitochondrion"/>
    <property type="evidence" value="ECO:0007669"/>
    <property type="project" value="TreeGrafter"/>
</dbReference>
<dbReference type="EMBL" id="MCFI01000005">
    <property type="protein sequence ID" value="ORY85081.1"/>
    <property type="molecule type" value="Genomic_DNA"/>
</dbReference>
<dbReference type="GO" id="GO:0034045">
    <property type="term" value="C:phagophore assembly site membrane"/>
    <property type="evidence" value="ECO:0007669"/>
    <property type="project" value="UniProtKB-SubCell"/>
</dbReference>
<dbReference type="GO" id="GO:0030295">
    <property type="term" value="F:protein kinase activator activity"/>
    <property type="evidence" value="ECO:0007669"/>
    <property type="project" value="TreeGrafter"/>
</dbReference>
<gene>
    <name evidence="9" type="ORF">BCR37DRAFT_258690</name>
</gene>
<feature type="coiled-coil region" evidence="7">
    <location>
        <begin position="373"/>
        <end position="400"/>
    </location>
</feature>
<keyword evidence="4 6" id="KW-0072">Autophagy</keyword>
<evidence type="ECO:0000256" key="4">
    <source>
        <dbReference type="ARBA" id="ARBA00023006"/>
    </source>
</evidence>
<keyword evidence="7" id="KW-0175">Coiled coil</keyword>
<dbReference type="InterPro" id="IPR007240">
    <property type="entry name" value="Atg17"/>
</dbReference>
<dbReference type="Proteomes" id="UP000193685">
    <property type="component" value="Unassembled WGS sequence"/>
</dbReference>
<dbReference type="Pfam" id="PF04108">
    <property type="entry name" value="ATG17_like"/>
    <property type="match status" value="1"/>
</dbReference>
<keyword evidence="3 6" id="KW-0963">Cytoplasm</keyword>
<protein>
    <recommendedName>
        <fullName evidence="2 6">Autophagy-related protein 17</fullName>
    </recommendedName>
</protein>
<evidence type="ECO:0000256" key="6">
    <source>
        <dbReference type="RuleBase" id="RU368080"/>
    </source>
</evidence>
<comment type="function">
    <text evidence="6">Autophagy-specific protein that functions in response to autophagy-inducing signals as a scaffold to recruit other ATG proteins to organize preautophagosomal structure (PAS) formation. Modulates the timing and magnitude of the autophagy response, such as the size of the sequestering vesicles. Plays particularly a role in pexophagy and nucleophagy.</text>
</comment>
<dbReference type="GeneID" id="63783304"/>
<dbReference type="GO" id="GO:0034727">
    <property type="term" value="P:piecemeal microautophagy of the nucleus"/>
    <property type="evidence" value="ECO:0007669"/>
    <property type="project" value="TreeGrafter"/>
</dbReference>
<evidence type="ECO:0000256" key="7">
    <source>
        <dbReference type="SAM" id="Coils"/>
    </source>
</evidence>
<dbReference type="STRING" id="56484.A0A1Y2FM79"/>
<evidence type="ECO:0000313" key="10">
    <source>
        <dbReference type="Proteomes" id="UP000193685"/>
    </source>
</evidence>
<evidence type="ECO:0000256" key="5">
    <source>
        <dbReference type="ARBA" id="ARBA00023136"/>
    </source>
</evidence>